<gene>
    <name evidence="1" type="ORF">pipiens_008571</name>
</gene>
<keyword evidence="2" id="KW-1185">Reference proteome</keyword>
<dbReference type="EMBL" id="JBEHCU010005710">
    <property type="protein sequence ID" value="KAL1398939.1"/>
    <property type="molecule type" value="Genomic_DNA"/>
</dbReference>
<accession>A0ABD1DKL3</accession>
<protein>
    <submittedName>
        <fullName evidence="1">Uncharacterized protein</fullName>
    </submittedName>
</protein>
<name>A0ABD1DKL3_CULPP</name>
<proteinExistence type="predicted"/>
<reference evidence="1 2" key="1">
    <citation type="submission" date="2024-05" db="EMBL/GenBank/DDBJ databases">
        <title>Culex pipiens pipiens assembly and annotation.</title>
        <authorList>
            <person name="Alout H."/>
            <person name="Durand T."/>
        </authorList>
    </citation>
    <scope>NUCLEOTIDE SEQUENCE [LARGE SCALE GENOMIC DNA]</scope>
    <source>
        <strain evidence="1">HA-2024</strain>
        <tissue evidence="1">Whole body</tissue>
    </source>
</reference>
<evidence type="ECO:0000313" key="1">
    <source>
        <dbReference type="EMBL" id="KAL1398939.1"/>
    </source>
</evidence>
<dbReference type="Proteomes" id="UP001562425">
    <property type="component" value="Unassembled WGS sequence"/>
</dbReference>
<evidence type="ECO:0000313" key="2">
    <source>
        <dbReference type="Proteomes" id="UP001562425"/>
    </source>
</evidence>
<organism evidence="1 2">
    <name type="scientific">Culex pipiens pipiens</name>
    <name type="common">Northern house mosquito</name>
    <dbReference type="NCBI Taxonomy" id="38569"/>
    <lineage>
        <taxon>Eukaryota</taxon>
        <taxon>Metazoa</taxon>
        <taxon>Ecdysozoa</taxon>
        <taxon>Arthropoda</taxon>
        <taxon>Hexapoda</taxon>
        <taxon>Insecta</taxon>
        <taxon>Pterygota</taxon>
        <taxon>Neoptera</taxon>
        <taxon>Endopterygota</taxon>
        <taxon>Diptera</taxon>
        <taxon>Nematocera</taxon>
        <taxon>Culicoidea</taxon>
        <taxon>Culicidae</taxon>
        <taxon>Culicinae</taxon>
        <taxon>Culicini</taxon>
        <taxon>Culex</taxon>
        <taxon>Culex</taxon>
    </lineage>
</organism>
<comment type="caution">
    <text evidence="1">The sequence shown here is derived from an EMBL/GenBank/DDBJ whole genome shotgun (WGS) entry which is preliminary data.</text>
</comment>
<dbReference type="AlphaFoldDB" id="A0ABD1DKL3"/>
<sequence>MFTVQLTLFKFISHIVIICYFRDLISGFLTNLPIGTSTRNGEFAVSSTGTVLEPNDIHASPWLSNISS</sequence>